<protein>
    <submittedName>
        <fullName evidence="3">Transcriptional regulator</fullName>
    </submittedName>
</protein>
<evidence type="ECO:0000259" key="2">
    <source>
        <dbReference type="PROSITE" id="PS50943"/>
    </source>
</evidence>
<reference evidence="3 4" key="1">
    <citation type="submission" date="2018-03" db="EMBL/GenBank/DDBJ databases">
        <title>Whole genome sequencing of Histamine producing bacteria.</title>
        <authorList>
            <person name="Butler K."/>
        </authorList>
    </citation>
    <scope>NUCLEOTIDE SEQUENCE [LARGE SCALE GENOMIC DNA]</scope>
    <source>
        <strain evidence="3 4">BT-6</strain>
    </source>
</reference>
<dbReference type="CDD" id="cd00093">
    <property type="entry name" value="HTH_XRE"/>
    <property type="match status" value="1"/>
</dbReference>
<sequence length="127" mass="14384">MLKDVLKEARAELGLKQEDVASMVNVTKQTYLKWENGTTEPKASQINLLAKALNVSANEICEGRRYSRMSLEKFIIQKAINSDSREIETLRVWEQIPDHMAFLNSLVEPFNDQGLTDKISALEDANS</sequence>
<name>A0ABD6X0U3_PHODM</name>
<dbReference type="AlphaFoldDB" id="A0ABD6X0U3"/>
<organism evidence="3 4">
    <name type="scientific">Photobacterium damselae</name>
    <dbReference type="NCBI Taxonomy" id="38293"/>
    <lineage>
        <taxon>Bacteria</taxon>
        <taxon>Pseudomonadati</taxon>
        <taxon>Pseudomonadota</taxon>
        <taxon>Gammaproteobacteria</taxon>
        <taxon>Vibrionales</taxon>
        <taxon>Vibrionaceae</taxon>
        <taxon>Photobacterium</taxon>
    </lineage>
</organism>
<dbReference type="SMART" id="SM00530">
    <property type="entry name" value="HTH_XRE"/>
    <property type="match status" value="1"/>
</dbReference>
<dbReference type="PROSITE" id="PS50943">
    <property type="entry name" value="HTH_CROC1"/>
    <property type="match status" value="1"/>
</dbReference>
<dbReference type="Pfam" id="PF01381">
    <property type="entry name" value="HTH_3"/>
    <property type="match status" value="1"/>
</dbReference>
<evidence type="ECO:0000313" key="3">
    <source>
        <dbReference type="EMBL" id="PSU15879.1"/>
    </source>
</evidence>
<gene>
    <name evidence="3" type="ORF">CTM90_14145</name>
</gene>
<accession>A0ABD6X0U3</accession>
<dbReference type="GO" id="GO:0003677">
    <property type="term" value="F:DNA binding"/>
    <property type="evidence" value="ECO:0007669"/>
    <property type="project" value="UniProtKB-KW"/>
</dbReference>
<dbReference type="InterPro" id="IPR010982">
    <property type="entry name" value="Lambda_DNA-bd_dom_sf"/>
</dbReference>
<proteinExistence type="predicted"/>
<dbReference type="PANTHER" id="PTHR46558">
    <property type="entry name" value="TRACRIPTIONAL REGULATORY PROTEIN-RELATED-RELATED"/>
    <property type="match status" value="1"/>
</dbReference>
<dbReference type="Gene3D" id="1.10.260.40">
    <property type="entry name" value="lambda repressor-like DNA-binding domains"/>
    <property type="match status" value="1"/>
</dbReference>
<evidence type="ECO:0000256" key="1">
    <source>
        <dbReference type="ARBA" id="ARBA00023125"/>
    </source>
</evidence>
<dbReference type="Proteomes" id="UP000241404">
    <property type="component" value="Unassembled WGS sequence"/>
</dbReference>
<evidence type="ECO:0000313" key="4">
    <source>
        <dbReference type="Proteomes" id="UP000241404"/>
    </source>
</evidence>
<dbReference type="PANTHER" id="PTHR46558:SF4">
    <property type="entry name" value="DNA-BIDING PHAGE PROTEIN"/>
    <property type="match status" value="1"/>
</dbReference>
<keyword evidence="1" id="KW-0238">DNA-binding</keyword>
<comment type="caution">
    <text evidence="3">The sequence shown here is derived from an EMBL/GenBank/DDBJ whole genome shotgun (WGS) entry which is preliminary data.</text>
</comment>
<feature type="domain" description="HTH cro/C1-type" evidence="2">
    <location>
        <begin position="6"/>
        <end position="60"/>
    </location>
</feature>
<dbReference type="EMBL" id="PYMM01000010">
    <property type="protein sequence ID" value="PSU15879.1"/>
    <property type="molecule type" value="Genomic_DNA"/>
</dbReference>
<dbReference type="InterPro" id="IPR001387">
    <property type="entry name" value="Cro/C1-type_HTH"/>
</dbReference>
<dbReference type="SUPFAM" id="SSF47413">
    <property type="entry name" value="lambda repressor-like DNA-binding domains"/>
    <property type="match status" value="1"/>
</dbReference>
<dbReference type="RefSeq" id="WP_065172037.1">
    <property type="nucleotide sequence ID" value="NZ_CP076733.1"/>
</dbReference>